<feature type="non-terminal residue" evidence="1">
    <location>
        <position position="1"/>
    </location>
</feature>
<comment type="caution">
    <text evidence="1">The sequence shown here is derived from an EMBL/GenBank/DDBJ whole genome shotgun (WGS) entry which is preliminary data.</text>
</comment>
<organism evidence="1 2">
    <name type="scientific">Rotaria socialis</name>
    <dbReference type="NCBI Taxonomy" id="392032"/>
    <lineage>
        <taxon>Eukaryota</taxon>
        <taxon>Metazoa</taxon>
        <taxon>Spiralia</taxon>
        <taxon>Gnathifera</taxon>
        <taxon>Rotifera</taxon>
        <taxon>Eurotatoria</taxon>
        <taxon>Bdelloidea</taxon>
        <taxon>Philodinida</taxon>
        <taxon>Philodinidae</taxon>
        <taxon>Rotaria</taxon>
    </lineage>
</organism>
<proteinExistence type="predicted"/>
<accession>A0A821N6F0</accession>
<dbReference type="EMBL" id="CAJOBP010044447">
    <property type="protein sequence ID" value="CAF4780318.1"/>
    <property type="molecule type" value="Genomic_DNA"/>
</dbReference>
<sequence>PMPLVFYMLSNGTICQIPQFKHLSQITFNTHIALQIFEVNK</sequence>
<reference evidence="1" key="1">
    <citation type="submission" date="2021-02" db="EMBL/GenBank/DDBJ databases">
        <authorList>
            <person name="Nowell W R."/>
        </authorList>
    </citation>
    <scope>NUCLEOTIDE SEQUENCE</scope>
</reference>
<dbReference type="AlphaFoldDB" id="A0A821N6F0"/>
<keyword evidence="2" id="KW-1185">Reference proteome</keyword>
<gene>
    <name evidence="1" type="ORF">UJA718_LOCUS40347</name>
</gene>
<evidence type="ECO:0000313" key="1">
    <source>
        <dbReference type="EMBL" id="CAF4780318.1"/>
    </source>
</evidence>
<evidence type="ECO:0000313" key="2">
    <source>
        <dbReference type="Proteomes" id="UP000663873"/>
    </source>
</evidence>
<protein>
    <submittedName>
        <fullName evidence="1">Uncharacterized protein</fullName>
    </submittedName>
</protein>
<dbReference type="Proteomes" id="UP000663873">
    <property type="component" value="Unassembled WGS sequence"/>
</dbReference>
<name>A0A821N6F0_9BILA</name>